<dbReference type="UniPathway" id="UPA00241">
    <property type="reaction ID" value="UER00356"/>
</dbReference>
<comment type="similarity">
    <text evidence="1 8">Belongs to the CoaE family.</text>
</comment>
<evidence type="ECO:0000256" key="2">
    <source>
        <dbReference type="ARBA" id="ARBA00022490"/>
    </source>
</evidence>
<dbReference type="Proteomes" id="UP000500890">
    <property type="component" value="Chromosome"/>
</dbReference>
<keyword evidence="3 8" id="KW-0808">Transferase</keyword>
<accession>A0A6G8AND0</accession>
<dbReference type="EC" id="2.7.1.24" evidence="8 9"/>
<dbReference type="GO" id="GO:0005737">
    <property type="term" value="C:cytoplasm"/>
    <property type="evidence" value="ECO:0007669"/>
    <property type="project" value="UniProtKB-SubCell"/>
</dbReference>
<reference evidence="10 11" key="1">
    <citation type="submission" date="2020-03" db="EMBL/GenBank/DDBJ databases">
        <title>Vagococcus sp. nov., isolated from beetles.</title>
        <authorList>
            <person name="Hyun D.-W."/>
            <person name="Bae J.-W."/>
        </authorList>
    </citation>
    <scope>NUCLEOTIDE SEQUENCE [LARGE SCALE GENOMIC DNA]</scope>
    <source>
        <strain evidence="10 11">HDW17A</strain>
    </source>
</reference>
<dbReference type="InterPro" id="IPR001977">
    <property type="entry name" value="Depp_CoAkinase"/>
</dbReference>
<dbReference type="SUPFAM" id="SSF52540">
    <property type="entry name" value="P-loop containing nucleoside triphosphate hydrolases"/>
    <property type="match status" value="1"/>
</dbReference>
<keyword evidence="6 8" id="KW-0067">ATP-binding</keyword>
<dbReference type="FunFam" id="3.40.50.300:FF:000991">
    <property type="entry name" value="Dephospho-CoA kinase"/>
    <property type="match status" value="1"/>
</dbReference>
<evidence type="ECO:0000256" key="1">
    <source>
        <dbReference type="ARBA" id="ARBA00009018"/>
    </source>
</evidence>
<keyword evidence="11" id="KW-1185">Reference proteome</keyword>
<dbReference type="GO" id="GO:0004140">
    <property type="term" value="F:dephospho-CoA kinase activity"/>
    <property type="evidence" value="ECO:0007669"/>
    <property type="project" value="UniProtKB-UniRule"/>
</dbReference>
<keyword evidence="4 8" id="KW-0547">Nucleotide-binding</keyword>
<dbReference type="NCBIfam" id="TIGR00152">
    <property type="entry name" value="dephospho-CoA kinase"/>
    <property type="match status" value="1"/>
</dbReference>
<dbReference type="AlphaFoldDB" id="A0A6G8AND0"/>
<dbReference type="PANTHER" id="PTHR10695:SF46">
    <property type="entry name" value="BIFUNCTIONAL COENZYME A SYNTHASE-RELATED"/>
    <property type="match status" value="1"/>
</dbReference>
<proteinExistence type="inferred from homology"/>
<name>A0A6G8AND0_9ENTE</name>
<protein>
    <recommendedName>
        <fullName evidence="8 9">Dephospho-CoA kinase</fullName>
        <ecNumber evidence="8 9">2.7.1.24</ecNumber>
    </recommendedName>
    <alternativeName>
        <fullName evidence="8">Dephosphocoenzyme A kinase</fullName>
    </alternativeName>
</protein>
<evidence type="ECO:0000256" key="9">
    <source>
        <dbReference type="NCBIfam" id="TIGR00152"/>
    </source>
</evidence>
<dbReference type="Gene3D" id="3.40.50.300">
    <property type="entry name" value="P-loop containing nucleotide triphosphate hydrolases"/>
    <property type="match status" value="1"/>
</dbReference>
<evidence type="ECO:0000256" key="7">
    <source>
        <dbReference type="ARBA" id="ARBA00022993"/>
    </source>
</evidence>
<dbReference type="EMBL" id="CP049886">
    <property type="protein sequence ID" value="QIL46433.1"/>
    <property type="molecule type" value="Genomic_DNA"/>
</dbReference>
<gene>
    <name evidence="8" type="primary">coaE</name>
    <name evidence="10" type="ORF">G7081_04795</name>
</gene>
<comment type="function">
    <text evidence="8">Catalyzes the phosphorylation of the 3'-hydroxyl group of dephosphocoenzyme A to form coenzyme A.</text>
</comment>
<evidence type="ECO:0000256" key="6">
    <source>
        <dbReference type="ARBA" id="ARBA00022840"/>
    </source>
</evidence>
<organism evidence="10 11">
    <name type="scientific">Vagococcus coleopterorum</name>
    <dbReference type="NCBI Taxonomy" id="2714946"/>
    <lineage>
        <taxon>Bacteria</taxon>
        <taxon>Bacillati</taxon>
        <taxon>Bacillota</taxon>
        <taxon>Bacilli</taxon>
        <taxon>Lactobacillales</taxon>
        <taxon>Enterococcaceae</taxon>
        <taxon>Vagococcus</taxon>
    </lineage>
</organism>
<dbReference type="GO" id="GO:0015937">
    <property type="term" value="P:coenzyme A biosynthetic process"/>
    <property type="evidence" value="ECO:0007669"/>
    <property type="project" value="UniProtKB-UniRule"/>
</dbReference>
<evidence type="ECO:0000256" key="4">
    <source>
        <dbReference type="ARBA" id="ARBA00022741"/>
    </source>
</evidence>
<keyword evidence="5 8" id="KW-0418">Kinase</keyword>
<evidence type="ECO:0000313" key="11">
    <source>
        <dbReference type="Proteomes" id="UP000500890"/>
    </source>
</evidence>
<dbReference type="InterPro" id="IPR027417">
    <property type="entry name" value="P-loop_NTPase"/>
</dbReference>
<evidence type="ECO:0000256" key="8">
    <source>
        <dbReference type="HAMAP-Rule" id="MF_00376"/>
    </source>
</evidence>
<dbReference type="PANTHER" id="PTHR10695">
    <property type="entry name" value="DEPHOSPHO-COA KINASE-RELATED"/>
    <property type="match status" value="1"/>
</dbReference>
<dbReference type="KEGG" id="vah:G7081_04795"/>
<dbReference type="RefSeq" id="WP_166007822.1">
    <property type="nucleotide sequence ID" value="NZ_CP049886.1"/>
</dbReference>
<keyword evidence="7 8" id="KW-0173">Coenzyme A biosynthesis</keyword>
<keyword evidence="2 8" id="KW-0963">Cytoplasm</keyword>
<evidence type="ECO:0000256" key="5">
    <source>
        <dbReference type="ARBA" id="ARBA00022777"/>
    </source>
</evidence>
<dbReference type="PROSITE" id="PS51219">
    <property type="entry name" value="DPCK"/>
    <property type="match status" value="1"/>
</dbReference>
<comment type="subcellular location">
    <subcellularLocation>
        <location evidence="8">Cytoplasm</location>
    </subcellularLocation>
</comment>
<dbReference type="Pfam" id="PF01121">
    <property type="entry name" value="CoaE"/>
    <property type="match status" value="1"/>
</dbReference>
<comment type="catalytic activity">
    <reaction evidence="8">
        <text>3'-dephospho-CoA + ATP = ADP + CoA + H(+)</text>
        <dbReference type="Rhea" id="RHEA:18245"/>
        <dbReference type="ChEBI" id="CHEBI:15378"/>
        <dbReference type="ChEBI" id="CHEBI:30616"/>
        <dbReference type="ChEBI" id="CHEBI:57287"/>
        <dbReference type="ChEBI" id="CHEBI:57328"/>
        <dbReference type="ChEBI" id="CHEBI:456216"/>
        <dbReference type="EC" id="2.7.1.24"/>
    </reaction>
</comment>
<comment type="pathway">
    <text evidence="8">Cofactor biosynthesis; coenzyme A biosynthesis; CoA from (R)-pantothenate: step 5/5.</text>
</comment>
<dbReference type="GO" id="GO:0005524">
    <property type="term" value="F:ATP binding"/>
    <property type="evidence" value="ECO:0007669"/>
    <property type="project" value="UniProtKB-UniRule"/>
</dbReference>
<dbReference type="HAMAP" id="MF_00376">
    <property type="entry name" value="Dephospho_CoA_kinase"/>
    <property type="match status" value="1"/>
</dbReference>
<feature type="binding site" evidence="8">
    <location>
        <begin position="12"/>
        <end position="17"/>
    </location>
    <ligand>
        <name>ATP</name>
        <dbReference type="ChEBI" id="CHEBI:30616"/>
    </ligand>
</feature>
<evidence type="ECO:0000313" key="10">
    <source>
        <dbReference type="EMBL" id="QIL46433.1"/>
    </source>
</evidence>
<evidence type="ECO:0000256" key="3">
    <source>
        <dbReference type="ARBA" id="ARBA00022679"/>
    </source>
</evidence>
<dbReference type="CDD" id="cd02022">
    <property type="entry name" value="DPCK"/>
    <property type="match status" value="1"/>
</dbReference>
<sequence length="204" mass="22816">MTKVVGLTGGIATGKSTVSRYFSEVGYPVIDADIIAREVVEPGEPGLAQVVAYFGESILLEDGHLNRKRLGEIIFNDSEKRRKLDAILDDEIRGEISTRIEEQVKLGAPLVIVDIPLLYEAHYDEMMDEIIVVGLSEKIQLERLCARNKLTEEEGLARLASQMPISEKIKLADVIIDNSGTIPETYQQIDQWLVKNKKIKPSHM</sequence>